<dbReference type="AlphaFoldDB" id="A0A9Q5NCC3"/>
<dbReference type="SUPFAM" id="SSF81383">
    <property type="entry name" value="F-box domain"/>
    <property type="match status" value="1"/>
</dbReference>
<name>A0A9Q5NCC3_SANBA</name>
<evidence type="ECO:0000259" key="1">
    <source>
        <dbReference type="Pfam" id="PF12937"/>
    </source>
</evidence>
<keyword evidence="3" id="KW-1185">Reference proteome</keyword>
<evidence type="ECO:0000313" key="3">
    <source>
        <dbReference type="Proteomes" id="UP000757232"/>
    </source>
</evidence>
<reference evidence="2" key="1">
    <citation type="submission" date="2016-06" db="EMBL/GenBank/DDBJ databases">
        <title>Draft Genome sequence of the fungus Inonotus baumii.</title>
        <authorList>
            <person name="Zhu H."/>
            <person name="Lin W."/>
        </authorList>
    </citation>
    <scope>NUCLEOTIDE SEQUENCE</scope>
    <source>
        <strain evidence="2">821</strain>
    </source>
</reference>
<dbReference type="InterPro" id="IPR001810">
    <property type="entry name" value="F-box_dom"/>
</dbReference>
<gene>
    <name evidence="2" type="ORF">A7U60_g501</name>
</gene>
<dbReference type="EMBL" id="LNZH02000027">
    <property type="protein sequence ID" value="OCB92146.1"/>
    <property type="molecule type" value="Genomic_DNA"/>
</dbReference>
<evidence type="ECO:0000313" key="2">
    <source>
        <dbReference type="EMBL" id="OCB92146.1"/>
    </source>
</evidence>
<feature type="domain" description="F-box" evidence="1">
    <location>
        <begin position="36"/>
        <end position="64"/>
    </location>
</feature>
<dbReference type="InterPro" id="IPR036047">
    <property type="entry name" value="F-box-like_dom_sf"/>
</dbReference>
<dbReference type="Proteomes" id="UP000757232">
    <property type="component" value="Unassembled WGS sequence"/>
</dbReference>
<sequence>MELVASPQSFPTFLAAAAQVLSTYDIFERIVCLDVLDRQDMINCAVVCRSWSDLALNGLWSHSSFDDLLHIFPSIAKTHKQDGELEWSIGNISIAHWDRFLHYSKRVNTLEATCSDRLNHSRLTNLHLQINASTWPDETVDALLSSAETYELDSLDVLSLSASPMSSVDDTALYLNHMIPSSAKLITDALDEECLPLGSTPEGNENHAEDVKEMEDRKAKWSEVCKRVKGFRRVQAVLAKHRAQSRADMRLPN</sequence>
<organism evidence="2 3">
    <name type="scientific">Sanghuangporus baumii</name>
    <name type="common">Phellinus baumii</name>
    <dbReference type="NCBI Taxonomy" id="108892"/>
    <lineage>
        <taxon>Eukaryota</taxon>
        <taxon>Fungi</taxon>
        <taxon>Dikarya</taxon>
        <taxon>Basidiomycota</taxon>
        <taxon>Agaricomycotina</taxon>
        <taxon>Agaricomycetes</taxon>
        <taxon>Hymenochaetales</taxon>
        <taxon>Hymenochaetaceae</taxon>
        <taxon>Sanghuangporus</taxon>
    </lineage>
</organism>
<dbReference type="Pfam" id="PF12937">
    <property type="entry name" value="F-box-like"/>
    <property type="match status" value="1"/>
</dbReference>
<accession>A0A9Q5NCC3</accession>
<comment type="caution">
    <text evidence="2">The sequence shown here is derived from an EMBL/GenBank/DDBJ whole genome shotgun (WGS) entry which is preliminary data.</text>
</comment>
<proteinExistence type="predicted"/>
<dbReference type="OrthoDB" id="3255541at2759"/>
<protein>
    <recommendedName>
        <fullName evidence="1">F-box domain-containing protein</fullName>
    </recommendedName>
</protein>